<evidence type="ECO:0000313" key="18">
    <source>
        <dbReference type="EMBL" id="KIY50627.1"/>
    </source>
</evidence>
<evidence type="ECO:0000256" key="11">
    <source>
        <dbReference type="ARBA" id="ARBA00023204"/>
    </source>
</evidence>
<dbReference type="InterPro" id="IPR027417">
    <property type="entry name" value="P-loop_NTPase"/>
</dbReference>
<feature type="region of interest" description="Disordered" evidence="14">
    <location>
        <begin position="58"/>
        <end position="77"/>
    </location>
</feature>
<evidence type="ECO:0000259" key="16">
    <source>
        <dbReference type="PROSITE" id="PS51192"/>
    </source>
</evidence>
<dbReference type="CDD" id="cd18008">
    <property type="entry name" value="DEXDc_SHPRH-like"/>
    <property type="match status" value="1"/>
</dbReference>
<dbReference type="OrthoDB" id="448448at2759"/>
<dbReference type="Pfam" id="PF00097">
    <property type="entry name" value="zf-C3HC4"/>
    <property type="match status" value="1"/>
</dbReference>
<dbReference type="GO" id="GO:0008094">
    <property type="term" value="F:ATP-dependent activity, acting on DNA"/>
    <property type="evidence" value="ECO:0007669"/>
    <property type="project" value="TreeGrafter"/>
</dbReference>
<name>A0A0D7AGR7_9AGAR</name>
<dbReference type="InterPro" id="IPR014001">
    <property type="entry name" value="Helicase_ATP-bd"/>
</dbReference>
<keyword evidence="9" id="KW-0862">Zinc</keyword>
<dbReference type="InterPro" id="IPR038718">
    <property type="entry name" value="SNF2-like_sf"/>
</dbReference>
<dbReference type="SUPFAM" id="SSF57850">
    <property type="entry name" value="RING/U-box"/>
    <property type="match status" value="1"/>
</dbReference>
<evidence type="ECO:0000256" key="5">
    <source>
        <dbReference type="ARBA" id="ARBA00022763"/>
    </source>
</evidence>
<dbReference type="PROSITE" id="PS51194">
    <property type="entry name" value="HELICASE_CTER"/>
    <property type="match status" value="1"/>
</dbReference>
<evidence type="ECO:0000259" key="15">
    <source>
        <dbReference type="PROSITE" id="PS50089"/>
    </source>
</evidence>
<keyword evidence="3" id="KW-0479">Metal-binding</keyword>
<dbReference type="GO" id="GO:0006281">
    <property type="term" value="P:DNA repair"/>
    <property type="evidence" value="ECO:0007669"/>
    <property type="project" value="TreeGrafter"/>
</dbReference>
<feature type="domain" description="RING-type" evidence="15">
    <location>
        <begin position="751"/>
        <end position="796"/>
    </location>
</feature>
<dbReference type="PANTHER" id="PTHR45626:SF22">
    <property type="entry name" value="DNA REPAIR PROTEIN RAD5"/>
    <property type="match status" value="1"/>
</dbReference>
<dbReference type="InterPro" id="IPR050628">
    <property type="entry name" value="SNF2_RAD54_helicase_TF"/>
</dbReference>
<keyword evidence="5" id="KW-0227">DNA damage</keyword>
<comment type="subcellular location">
    <subcellularLocation>
        <location evidence="1">Nucleus</location>
    </subcellularLocation>
</comment>
<evidence type="ECO:0000256" key="7">
    <source>
        <dbReference type="ARBA" id="ARBA00022801"/>
    </source>
</evidence>
<keyword evidence="4" id="KW-0547">Nucleotide-binding</keyword>
<evidence type="ECO:0008006" key="20">
    <source>
        <dbReference type="Google" id="ProtNLM"/>
    </source>
</evidence>
<dbReference type="InterPro" id="IPR013083">
    <property type="entry name" value="Znf_RING/FYVE/PHD"/>
</dbReference>
<dbReference type="InterPro" id="IPR014905">
    <property type="entry name" value="HIRAN"/>
</dbReference>
<keyword evidence="10" id="KW-0067">ATP-binding</keyword>
<dbReference type="PROSITE" id="PS50089">
    <property type="entry name" value="ZF_RING_2"/>
    <property type="match status" value="1"/>
</dbReference>
<dbReference type="InterPro" id="IPR001841">
    <property type="entry name" value="Znf_RING"/>
</dbReference>
<evidence type="ECO:0000256" key="8">
    <source>
        <dbReference type="ARBA" id="ARBA00022806"/>
    </source>
</evidence>
<keyword evidence="7" id="KW-0378">Hydrolase</keyword>
<feature type="domain" description="Helicase C-terminal" evidence="17">
    <location>
        <begin position="840"/>
        <end position="995"/>
    </location>
</feature>
<feature type="domain" description="Helicase ATP-binding" evidence="16">
    <location>
        <begin position="360"/>
        <end position="577"/>
    </location>
</feature>
<dbReference type="SMART" id="SM00487">
    <property type="entry name" value="DEXDc"/>
    <property type="match status" value="1"/>
</dbReference>
<reference evidence="18 19" key="1">
    <citation type="journal article" date="2015" name="Fungal Genet. Biol.">
        <title>Evolution of novel wood decay mechanisms in Agaricales revealed by the genome sequences of Fistulina hepatica and Cylindrobasidium torrendii.</title>
        <authorList>
            <person name="Floudas D."/>
            <person name="Held B.W."/>
            <person name="Riley R."/>
            <person name="Nagy L.G."/>
            <person name="Koehler G."/>
            <person name="Ransdell A.S."/>
            <person name="Younus H."/>
            <person name="Chow J."/>
            <person name="Chiniquy J."/>
            <person name="Lipzen A."/>
            <person name="Tritt A."/>
            <person name="Sun H."/>
            <person name="Haridas S."/>
            <person name="LaButti K."/>
            <person name="Ohm R.A."/>
            <person name="Kues U."/>
            <person name="Blanchette R.A."/>
            <person name="Grigoriev I.V."/>
            <person name="Minto R.E."/>
            <person name="Hibbett D.S."/>
        </authorList>
    </citation>
    <scope>NUCLEOTIDE SEQUENCE [LARGE SCALE GENOMIC DNA]</scope>
    <source>
        <strain evidence="18 19">ATCC 64428</strain>
    </source>
</reference>
<keyword evidence="11" id="KW-0234">DNA repair</keyword>
<dbReference type="SMART" id="SM00490">
    <property type="entry name" value="HELICc"/>
    <property type="match status" value="1"/>
</dbReference>
<dbReference type="GO" id="GO:0004386">
    <property type="term" value="F:helicase activity"/>
    <property type="evidence" value="ECO:0007669"/>
    <property type="project" value="UniProtKB-KW"/>
</dbReference>
<dbReference type="InterPro" id="IPR000330">
    <property type="entry name" value="SNF2_N"/>
</dbReference>
<dbReference type="SMART" id="SM00184">
    <property type="entry name" value="RING"/>
    <property type="match status" value="1"/>
</dbReference>
<accession>A0A0D7AGR7</accession>
<dbReference type="PROSITE" id="PS51192">
    <property type="entry name" value="HELICASE_ATP_BIND_1"/>
    <property type="match status" value="1"/>
</dbReference>
<evidence type="ECO:0000256" key="1">
    <source>
        <dbReference type="ARBA" id="ARBA00004123"/>
    </source>
</evidence>
<dbReference type="Pfam" id="PF00271">
    <property type="entry name" value="Helicase_C"/>
    <property type="match status" value="1"/>
</dbReference>
<dbReference type="PANTHER" id="PTHR45626">
    <property type="entry name" value="TRANSCRIPTION TERMINATION FACTOR 2-RELATED"/>
    <property type="match status" value="1"/>
</dbReference>
<dbReference type="GO" id="GO:0005634">
    <property type="term" value="C:nucleus"/>
    <property type="evidence" value="ECO:0007669"/>
    <property type="project" value="TreeGrafter"/>
</dbReference>
<gene>
    <name evidence="18" type="ORF">FISHEDRAFT_39163</name>
</gene>
<dbReference type="SUPFAM" id="SSF52540">
    <property type="entry name" value="P-loop containing nucleoside triphosphate hydrolases"/>
    <property type="match status" value="2"/>
</dbReference>
<dbReference type="InterPro" id="IPR001650">
    <property type="entry name" value="Helicase_C-like"/>
</dbReference>
<evidence type="ECO:0000313" key="19">
    <source>
        <dbReference type="Proteomes" id="UP000054144"/>
    </source>
</evidence>
<dbReference type="CDD" id="cd18793">
    <property type="entry name" value="SF2_C_SNF"/>
    <property type="match status" value="1"/>
</dbReference>
<protein>
    <recommendedName>
        <fullName evidence="20">DNA repair protein RAD5</fullName>
    </recommendedName>
</protein>
<evidence type="ECO:0000256" key="2">
    <source>
        <dbReference type="ARBA" id="ARBA00007025"/>
    </source>
</evidence>
<comment type="similarity">
    <text evidence="2">Belongs to the SNF2/RAD54 helicase family.</text>
</comment>
<evidence type="ECO:0000256" key="14">
    <source>
        <dbReference type="SAM" id="MobiDB-lite"/>
    </source>
</evidence>
<dbReference type="InterPro" id="IPR049730">
    <property type="entry name" value="SNF2/RAD54-like_C"/>
</dbReference>
<evidence type="ECO:0000256" key="12">
    <source>
        <dbReference type="ARBA" id="ARBA00023242"/>
    </source>
</evidence>
<dbReference type="InterPro" id="IPR018957">
    <property type="entry name" value="Znf_C3HC4_RING-type"/>
</dbReference>
<dbReference type="Gene3D" id="3.40.50.10810">
    <property type="entry name" value="Tandem AAA-ATPase domain"/>
    <property type="match status" value="1"/>
</dbReference>
<evidence type="ECO:0000256" key="6">
    <source>
        <dbReference type="ARBA" id="ARBA00022771"/>
    </source>
</evidence>
<dbReference type="Pfam" id="PF00176">
    <property type="entry name" value="SNF2-rel_dom"/>
    <property type="match status" value="1"/>
</dbReference>
<evidence type="ECO:0000256" key="3">
    <source>
        <dbReference type="ARBA" id="ARBA00022723"/>
    </source>
</evidence>
<sequence length="1010" mass="113279">MEGQSSLKRPRLTKERVDAPLDEKPRYLGEFIIPNAWSTCSGAGYINRGEAVRIYREEESEGTFQPDKKGASRKGSLKQTTLTSMFKPHIPTQKQKKSADYIVRVANSRGFGKLYRLKTSFLTNSVYKGVVDFRGIVTDCPEKLVTGTSIIISVEVYILPVAFKRLKTSGKDELPTKVVFNEGLETFDEQMLRERKESLLKLFRVLGLKPQVAAPVGVGKVGRKAREKALKEVPSPTQKLKTHKEVVGDGEEIEVDDSEVLSSGDLDMIYMRAQQNDKTMGSMEPADSFSMTLRSYQKQALCWMHSQESGIMDAREATAMDPLWSQYAFPSEPLDGVLDLTEDDVPFYFNPYSGELSLQFPKAERKCRGGILADVGMGKTIMIAALIHTHRTNDEDRHAAESETETNSHGRQLKLVFGVNGKAPAKKCMALVPHATLIVAPTSLLTQWGDELHRSAKSGKVDVLVWHGQGRLNLESFVDDDDDESSERPVKIVVTSYGILASEHARLDKSTRARSFLFEVNWLRVVLDEAHSCKSRTSKTAKAVYALKARRRWAVTGTPIVNKLEDLYSLLKFLDLQPWSAFSFFRSFITLPFLAHDPKALEIVQVILESVLLRREKDMLDADGKHIVDLPPKEVAVENLDFSPLEQKIYNSIYASAKQSFDRLDALGLVSRNYTHILAMIMKLRRAVLHPSLVLVKTSDDAEKPAQGSGEVDVDEMIKQFSSSEASGSTQTATFAETVLAGLKDETMDECPICMDAMETPMLIPGCLHKSCKECIVAFLATCQARGQQTRCPLCSNGPIKEEELVEVMRHKHGDHNSEDAHPEVTFRRNDFRSSTKLNALTRDLQQLKEKDPTFRAVVFSQFTSFMDLIEAALDREGFEHYRFDGSMDIKKRNAAVTAFRAPSEQAKIMVISLKAGGVGLNLTMANHVFMMDCWWNAATENQAIDRVHRLGQEKTVYVKHYIVSNTIEGRILRIQKRKTALVAEAFKGTDKSKTAPDSIENLKIMFETF</sequence>
<dbReference type="Proteomes" id="UP000054144">
    <property type="component" value="Unassembled WGS sequence"/>
</dbReference>
<dbReference type="Pfam" id="PF08797">
    <property type="entry name" value="HIRAN"/>
    <property type="match status" value="1"/>
</dbReference>
<dbReference type="AlphaFoldDB" id="A0A0D7AGR7"/>
<keyword evidence="8" id="KW-0347">Helicase</keyword>
<dbReference type="GO" id="GO:0016787">
    <property type="term" value="F:hydrolase activity"/>
    <property type="evidence" value="ECO:0007669"/>
    <property type="project" value="UniProtKB-KW"/>
</dbReference>
<dbReference type="Gene3D" id="3.30.40.10">
    <property type="entry name" value="Zinc/RING finger domain, C3HC4 (zinc finger)"/>
    <property type="match status" value="1"/>
</dbReference>
<evidence type="ECO:0000259" key="17">
    <source>
        <dbReference type="PROSITE" id="PS51194"/>
    </source>
</evidence>
<evidence type="ECO:0000256" key="9">
    <source>
        <dbReference type="ARBA" id="ARBA00022833"/>
    </source>
</evidence>
<evidence type="ECO:0000256" key="13">
    <source>
        <dbReference type="PROSITE-ProRule" id="PRU00175"/>
    </source>
</evidence>
<keyword evidence="12" id="KW-0539">Nucleus</keyword>
<dbReference type="Gene3D" id="3.40.50.300">
    <property type="entry name" value="P-loop containing nucleotide triphosphate hydrolases"/>
    <property type="match status" value="1"/>
</dbReference>
<keyword evidence="6 13" id="KW-0863">Zinc-finger</keyword>
<keyword evidence="19" id="KW-1185">Reference proteome</keyword>
<proteinExistence type="inferred from homology"/>
<dbReference type="GO" id="GO:0005524">
    <property type="term" value="F:ATP binding"/>
    <property type="evidence" value="ECO:0007669"/>
    <property type="project" value="UniProtKB-KW"/>
</dbReference>
<evidence type="ECO:0000256" key="10">
    <source>
        <dbReference type="ARBA" id="ARBA00022840"/>
    </source>
</evidence>
<organism evidence="18 19">
    <name type="scientific">Fistulina hepatica ATCC 64428</name>
    <dbReference type="NCBI Taxonomy" id="1128425"/>
    <lineage>
        <taxon>Eukaryota</taxon>
        <taxon>Fungi</taxon>
        <taxon>Dikarya</taxon>
        <taxon>Basidiomycota</taxon>
        <taxon>Agaricomycotina</taxon>
        <taxon>Agaricomycetes</taxon>
        <taxon>Agaricomycetidae</taxon>
        <taxon>Agaricales</taxon>
        <taxon>Fistulinaceae</taxon>
        <taxon>Fistulina</taxon>
    </lineage>
</organism>
<dbReference type="GO" id="GO:0008270">
    <property type="term" value="F:zinc ion binding"/>
    <property type="evidence" value="ECO:0007669"/>
    <property type="project" value="UniProtKB-KW"/>
</dbReference>
<dbReference type="EMBL" id="KN881675">
    <property type="protein sequence ID" value="KIY50627.1"/>
    <property type="molecule type" value="Genomic_DNA"/>
</dbReference>
<evidence type="ECO:0000256" key="4">
    <source>
        <dbReference type="ARBA" id="ARBA00022741"/>
    </source>
</evidence>